<dbReference type="OrthoDB" id="5840767at2759"/>
<dbReference type="WBParaSite" id="DME_0000037801-mRNA-1">
    <property type="protein sequence ID" value="DME_0000037801-mRNA-1"/>
    <property type="gene ID" value="DME_0000037801"/>
</dbReference>
<dbReference type="Pfam" id="PF17305">
    <property type="entry name" value="DUF5354"/>
    <property type="match status" value="1"/>
</dbReference>
<organism evidence="2 4">
    <name type="scientific">Dracunculus medinensis</name>
    <name type="common">Guinea worm</name>
    <dbReference type="NCBI Taxonomy" id="318479"/>
    <lineage>
        <taxon>Eukaryota</taxon>
        <taxon>Metazoa</taxon>
        <taxon>Ecdysozoa</taxon>
        <taxon>Nematoda</taxon>
        <taxon>Chromadorea</taxon>
        <taxon>Rhabditida</taxon>
        <taxon>Spirurina</taxon>
        <taxon>Dracunculoidea</taxon>
        <taxon>Dracunculidae</taxon>
        <taxon>Dracunculus</taxon>
    </lineage>
</organism>
<evidence type="ECO:0000313" key="1">
    <source>
        <dbReference type="EMBL" id="VDN54765.1"/>
    </source>
</evidence>
<gene>
    <name evidence="1" type="ORF">DME_LOCUS4738</name>
</gene>
<protein>
    <submittedName>
        <fullName evidence="4">Activin_recp domain-containing protein</fullName>
    </submittedName>
</protein>
<evidence type="ECO:0000313" key="2">
    <source>
        <dbReference type="Proteomes" id="UP000038040"/>
    </source>
</evidence>
<dbReference type="InterPro" id="IPR035291">
    <property type="entry name" value="DUF5354"/>
</dbReference>
<dbReference type="Proteomes" id="UP000038040">
    <property type="component" value="Unplaced"/>
</dbReference>
<reference evidence="4" key="1">
    <citation type="submission" date="2017-02" db="UniProtKB">
        <authorList>
            <consortium name="WormBaseParasite"/>
        </authorList>
    </citation>
    <scope>IDENTIFICATION</scope>
</reference>
<evidence type="ECO:0000313" key="4">
    <source>
        <dbReference type="WBParaSite" id="DME_0000037801-mRNA-1"/>
    </source>
</evidence>
<sequence length="115" mass="13309">MYEVSNSTWDYCVIIPSSSVRQEQGRLFGVGPDADWTKAYDNAFGISDNVYKILTLCLLEKYNFGFMTPNEHDRVDTPEYMFRCVCNYDLCNSATNFSKYLSNIMDENYVTLSSR</sequence>
<dbReference type="Proteomes" id="UP000274756">
    <property type="component" value="Unassembled WGS sequence"/>
</dbReference>
<accession>A0A0N4U1A8</accession>
<evidence type="ECO:0000313" key="3">
    <source>
        <dbReference type="Proteomes" id="UP000274756"/>
    </source>
</evidence>
<dbReference type="AlphaFoldDB" id="A0A0N4U1A8"/>
<reference evidence="1 3" key="2">
    <citation type="submission" date="2018-11" db="EMBL/GenBank/DDBJ databases">
        <authorList>
            <consortium name="Pathogen Informatics"/>
        </authorList>
    </citation>
    <scope>NUCLEOTIDE SEQUENCE [LARGE SCALE GENOMIC DNA]</scope>
</reference>
<keyword evidence="3" id="KW-1185">Reference proteome</keyword>
<proteinExistence type="predicted"/>
<dbReference type="EMBL" id="UYYG01001150">
    <property type="protein sequence ID" value="VDN54765.1"/>
    <property type="molecule type" value="Genomic_DNA"/>
</dbReference>
<name>A0A0N4U1A8_DRAME</name>